<gene>
    <name evidence="2" type="ORF">CARN7_1015</name>
</gene>
<feature type="transmembrane region" description="Helical" evidence="1">
    <location>
        <begin position="117"/>
        <end position="137"/>
    </location>
</feature>
<proteinExistence type="predicted"/>
<feature type="transmembrane region" description="Helical" evidence="1">
    <location>
        <begin position="76"/>
        <end position="96"/>
    </location>
</feature>
<evidence type="ECO:0000256" key="1">
    <source>
        <dbReference type="SAM" id="Phobius"/>
    </source>
</evidence>
<evidence type="ECO:0000313" key="2">
    <source>
        <dbReference type="EMBL" id="CBI10248.1"/>
    </source>
</evidence>
<feature type="transmembrane region" description="Helical" evidence="1">
    <location>
        <begin position="13"/>
        <end position="33"/>
    </location>
</feature>
<dbReference type="AlphaFoldDB" id="E6QSM6"/>
<comment type="caution">
    <text evidence="2">The sequence shown here is derived from an EMBL/GenBank/DDBJ whole genome shotgun (WGS) entry which is preliminary data.</text>
</comment>
<keyword evidence="1" id="KW-1133">Transmembrane helix</keyword>
<sequence>MNYSRTFHTVIDAFSEILILSIPVFIYLFFIVIRIYSGQIADISLEMSLMSIIYYADSVLIVKKLTPGSLSMGSNVLLIILIIFSSSLFTLELLSNGTHTATIIDRLSAGAFRDMQVANTVLIITGFATNFLLRIIVSSQSNETGDA</sequence>
<accession>E6QSM6</accession>
<feature type="transmembrane region" description="Helical" evidence="1">
    <location>
        <begin position="40"/>
        <end position="56"/>
    </location>
</feature>
<name>E6QSM6_9ZZZZ</name>
<protein>
    <submittedName>
        <fullName evidence="2">Uncharacterized protein</fullName>
    </submittedName>
</protein>
<keyword evidence="1" id="KW-0472">Membrane</keyword>
<organism evidence="2">
    <name type="scientific">mine drainage metagenome</name>
    <dbReference type="NCBI Taxonomy" id="410659"/>
    <lineage>
        <taxon>unclassified sequences</taxon>
        <taxon>metagenomes</taxon>
        <taxon>ecological metagenomes</taxon>
    </lineage>
</organism>
<keyword evidence="1" id="KW-0812">Transmembrane</keyword>
<dbReference type="EMBL" id="CABR01000076">
    <property type="protein sequence ID" value="CBI10248.1"/>
    <property type="molecule type" value="Genomic_DNA"/>
</dbReference>
<reference evidence="2" key="1">
    <citation type="submission" date="2009-10" db="EMBL/GenBank/DDBJ databases">
        <title>Diversity of trophic interactions inside an arsenic-rich microbial ecosystem.</title>
        <authorList>
            <person name="Bertin P.N."/>
            <person name="Heinrich-Salmeron A."/>
            <person name="Pelletier E."/>
            <person name="Goulhen-Chollet F."/>
            <person name="Arsene-Ploetze F."/>
            <person name="Gallien S."/>
            <person name="Calteau A."/>
            <person name="Vallenet D."/>
            <person name="Casiot C."/>
            <person name="Chane-Woon-Ming B."/>
            <person name="Giloteaux L."/>
            <person name="Barakat M."/>
            <person name="Bonnefoy V."/>
            <person name="Bruneel O."/>
            <person name="Chandler M."/>
            <person name="Cleiss J."/>
            <person name="Duran R."/>
            <person name="Elbaz-Poulichet F."/>
            <person name="Fonknechten N."/>
            <person name="Lauga B."/>
            <person name="Mornico D."/>
            <person name="Ortet P."/>
            <person name="Schaeffer C."/>
            <person name="Siguier P."/>
            <person name="Alexander Thil Smith A."/>
            <person name="Van Dorsselaer A."/>
            <person name="Weissenbach J."/>
            <person name="Medigue C."/>
            <person name="Le Paslier D."/>
        </authorList>
    </citation>
    <scope>NUCLEOTIDE SEQUENCE</scope>
</reference>